<evidence type="ECO:0000313" key="15">
    <source>
        <dbReference type="Proteomes" id="UP000201838"/>
    </source>
</evidence>
<keyword evidence="7" id="KW-0067">ATP-binding</keyword>
<dbReference type="InterPro" id="IPR003661">
    <property type="entry name" value="HisK_dim/P_dom"/>
</dbReference>
<dbReference type="InterPro" id="IPR003594">
    <property type="entry name" value="HATPase_dom"/>
</dbReference>
<dbReference type="SUPFAM" id="SSF55785">
    <property type="entry name" value="PYP-like sensor domain (PAS domain)"/>
    <property type="match status" value="1"/>
</dbReference>
<feature type="domain" description="Histidine kinase" evidence="11">
    <location>
        <begin position="147"/>
        <end position="369"/>
    </location>
</feature>
<dbReference type="EC" id="2.7.13.3" evidence="2"/>
<evidence type="ECO:0000256" key="9">
    <source>
        <dbReference type="ARBA" id="ARBA00070616"/>
    </source>
</evidence>
<evidence type="ECO:0000256" key="3">
    <source>
        <dbReference type="ARBA" id="ARBA00022553"/>
    </source>
</evidence>
<evidence type="ECO:0000313" key="14">
    <source>
        <dbReference type="EMBL" id="SMX21962.1"/>
    </source>
</evidence>
<dbReference type="CDD" id="cd00082">
    <property type="entry name" value="HisKA"/>
    <property type="match status" value="1"/>
</dbReference>
<comment type="function">
    <text evidence="8">Putative oxygen sensor; modulates the activity of FixJ, a transcriptional activator of nitrogen fixation fixK gene. FixL probably acts as a kinase that phosphorylates FixJ.</text>
</comment>
<dbReference type="OrthoDB" id="9796100at2"/>
<comment type="catalytic activity">
    <reaction evidence="1">
        <text>ATP + protein L-histidine = ADP + protein N-phospho-L-histidine.</text>
        <dbReference type="EC" id="2.7.13.3"/>
    </reaction>
</comment>
<dbReference type="Gene3D" id="3.30.450.20">
    <property type="entry name" value="PAS domain"/>
    <property type="match status" value="1"/>
</dbReference>
<keyword evidence="6" id="KW-0418">Kinase</keyword>
<dbReference type="Gene3D" id="1.10.287.130">
    <property type="match status" value="1"/>
</dbReference>
<dbReference type="Pfam" id="PF02518">
    <property type="entry name" value="HATPase_c"/>
    <property type="match status" value="1"/>
</dbReference>
<dbReference type="GO" id="GO:0000155">
    <property type="term" value="F:phosphorelay sensor kinase activity"/>
    <property type="evidence" value="ECO:0007669"/>
    <property type="project" value="InterPro"/>
</dbReference>
<dbReference type="Pfam" id="PF00512">
    <property type="entry name" value="HisKA"/>
    <property type="match status" value="1"/>
</dbReference>
<dbReference type="Pfam" id="PF13426">
    <property type="entry name" value="PAS_9"/>
    <property type="match status" value="1"/>
</dbReference>
<keyword evidence="3 10" id="KW-0597">Phosphoprotein</keyword>
<feature type="modified residue" description="4-aspartylphosphate" evidence="10">
    <location>
        <position position="444"/>
    </location>
</feature>
<dbReference type="InterPro" id="IPR036890">
    <property type="entry name" value="HATPase_C_sf"/>
</dbReference>
<dbReference type="InterPro" id="IPR011006">
    <property type="entry name" value="CheY-like_superfamily"/>
</dbReference>
<gene>
    <name evidence="14" type="ORF">BOA8489_00049</name>
</gene>
<dbReference type="Gene3D" id="3.40.50.2300">
    <property type="match status" value="1"/>
</dbReference>
<keyword evidence="5" id="KW-0547">Nucleotide-binding</keyword>
<dbReference type="SUPFAM" id="SSF47384">
    <property type="entry name" value="Homodimeric domain of signal transducing histidine kinase"/>
    <property type="match status" value="1"/>
</dbReference>
<dbReference type="SMART" id="SM00448">
    <property type="entry name" value="REC"/>
    <property type="match status" value="1"/>
</dbReference>
<dbReference type="SMART" id="SM00091">
    <property type="entry name" value="PAS"/>
    <property type="match status" value="1"/>
</dbReference>
<feature type="domain" description="Response regulatory" evidence="12">
    <location>
        <begin position="394"/>
        <end position="510"/>
    </location>
</feature>
<keyword evidence="4" id="KW-0808">Transferase</keyword>
<reference evidence="14 15" key="1">
    <citation type="submission" date="2017-05" db="EMBL/GenBank/DDBJ databases">
        <authorList>
            <person name="Song R."/>
            <person name="Chenine A.L."/>
            <person name="Ruprecht R.M."/>
        </authorList>
    </citation>
    <scope>NUCLEOTIDE SEQUENCE [LARGE SCALE GENOMIC DNA]</scope>
    <source>
        <strain evidence="14 15">CECT 8489</strain>
    </source>
</reference>
<dbReference type="InterPro" id="IPR035965">
    <property type="entry name" value="PAS-like_dom_sf"/>
</dbReference>
<dbReference type="CDD" id="cd00130">
    <property type="entry name" value="PAS"/>
    <property type="match status" value="1"/>
</dbReference>
<dbReference type="PROSITE" id="PS50112">
    <property type="entry name" value="PAS"/>
    <property type="match status" value="1"/>
</dbReference>
<dbReference type="FunFam" id="3.30.450.20:FF:000060">
    <property type="entry name" value="Sensor protein FixL"/>
    <property type="match status" value="1"/>
</dbReference>
<dbReference type="PROSITE" id="PS50110">
    <property type="entry name" value="RESPONSE_REGULATORY"/>
    <property type="match status" value="1"/>
</dbReference>
<dbReference type="EMBL" id="FXXQ01000001">
    <property type="protein sequence ID" value="SMX21962.1"/>
    <property type="molecule type" value="Genomic_DNA"/>
</dbReference>
<keyword evidence="15" id="KW-1185">Reference proteome</keyword>
<evidence type="ECO:0000259" key="11">
    <source>
        <dbReference type="PROSITE" id="PS50109"/>
    </source>
</evidence>
<dbReference type="GO" id="GO:0005524">
    <property type="term" value="F:ATP binding"/>
    <property type="evidence" value="ECO:0007669"/>
    <property type="project" value="UniProtKB-KW"/>
</dbReference>
<organism evidence="14 15">
    <name type="scientific">Boseongicola aestuarii</name>
    <dbReference type="NCBI Taxonomy" id="1470561"/>
    <lineage>
        <taxon>Bacteria</taxon>
        <taxon>Pseudomonadati</taxon>
        <taxon>Pseudomonadota</taxon>
        <taxon>Alphaproteobacteria</taxon>
        <taxon>Rhodobacterales</taxon>
        <taxon>Paracoccaceae</taxon>
        <taxon>Boseongicola</taxon>
    </lineage>
</organism>
<dbReference type="InterPro" id="IPR001789">
    <property type="entry name" value="Sig_transdc_resp-reg_receiver"/>
</dbReference>
<dbReference type="InterPro" id="IPR000014">
    <property type="entry name" value="PAS"/>
</dbReference>
<dbReference type="NCBIfam" id="TIGR00229">
    <property type="entry name" value="sensory_box"/>
    <property type="match status" value="1"/>
</dbReference>
<dbReference type="PRINTS" id="PR00344">
    <property type="entry name" value="BCTRLSENSOR"/>
</dbReference>
<feature type="domain" description="PAS" evidence="13">
    <location>
        <begin position="7"/>
        <end position="77"/>
    </location>
</feature>
<evidence type="ECO:0000256" key="1">
    <source>
        <dbReference type="ARBA" id="ARBA00000085"/>
    </source>
</evidence>
<evidence type="ECO:0000256" key="7">
    <source>
        <dbReference type="ARBA" id="ARBA00022840"/>
    </source>
</evidence>
<evidence type="ECO:0000256" key="4">
    <source>
        <dbReference type="ARBA" id="ARBA00022679"/>
    </source>
</evidence>
<dbReference type="AlphaFoldDB" id="A0A238IVH5"/>
<evidence type="ECO:0000256" key="5">
    <source>
        <dbReference type="ARBA" id="ARBA00022741"/>
    </source>
</evidence>
<dbReference type="SMART" id="SM00387">
    <property type="entry name" value="HATPase_c"/>
    <property type="match status" value="1"/>
</dbReference>
<dbReference type="SMART" id="SM00388">
    <property type="entry name" value="HisKA"/>
    <property type="match status" value="1"/>
</dbReference>
<dbReference type="SUPFAM" id="SSF55874">
    <property type="entry name" value="ATPase domain of HSP90 chaperone/DNA topoisomerase II/histidine kinase"/>
    <property type="match status" value="1"/>
</dbReference>
<sequence length="515" mass="56159">MSKDTTDSDLLNAIMSAAVDAIVVSDDVGNIVQANHAAHSMFGYEEGGLLGHNVGDLMPNAIAAEHDAFMTRYLKGGEAKIIGTGRDVEGMHRSGRTFPLHLSIGEAKSGNSALFVAILHDLTRRTASEEALSRTMRLDAIGHMTGGISHDFNNILTVVIGNLELAGLRELDENTAEYLKNAIAAAEMGSELTSRLMIFARKGTLNPEPADLGHICRHTLDLLRRTLGENYSIKSDFLDDTSRVLIDPIQFGSALVNLAVNARDAMPDGGRLLFQIDEIEIDDAYMAQETDVKPGRYVRLMVSDDGEGMTPESQRRAFEPFFTTKADKSGTGLGLAMVYGFVRQSGGHITLYSEVGHGTSFGLYFPALTEPSGASDLSRPLKPENVIDKGNGETVLLVEDNPKVRQISEERLRALGYEIIVANDGDSAWRILNETENVDLVFSDIVMPGSLNGHDLASKIRVKFPKIAILLTSGYASDVITSKMRSSQQFEILHKPYHQKELARRLAALLRLSSD</sequence>
<dbReference type="RefSeq" id="WP_093971986.1">
    <property type="nucleotide sequence ID" value="NZ_FXXQ01000001.1"/>
</dbReference>
<dbReference type="PANTHER" id="PTHR43065">
    <property type="entry name" value="SENSOR HISTIDINE KINASE"/>
    <property type="match status" value="1"/>
</dbReference>
<dbReference type="SUPFAM" id="SSF52172">
    <property type="entry name" value="CheY-like"/>
    <property type="match status" value="1"/>
</dbReference>
<dbReference type="Gene3D" id="3.30.565.10">
    <property type="entry name" value="Histidine kinase-like ATPase, C-terminal domain"/>
    <property type="match status" value="1"/>
</dbReference>
<proteinExistence type="predicted"/>
<evidence type="ECO:0000256" key="6">
    <source>
        <dbReference type="ARBA" id="ARBA00022777"/>
    </source>
</evidence>
<evidence type="ECO:0000256" key="2">
    <source>
        <dbReference type="ARBA" id="ARBA00012438"/>
    </source>
</evidence>
<dbReference type="PANTHER" id="PTHR43065:SF42">
    <property type="entry name" value="TWO-COMPONENT SENSOR PPRA"/>
    <property type="match status" value="1"/>
</dbReference>
<evidence type="ECO:0000259" key="13">
    <source>
        <dbReference type="PROSITE" id="PS50112"/>
    </source>
</evidence>
<dbReference type="Proteomes" id="UP000201838">
    <property type="component" value="Unassembled WGS sequence"/>
</dbReference>
<dbReference type="InterPro" id="IPR004358">
    <property type="entry name" value="Sig_transdc_His_kin-like_C"/>
</dbReference>
<evidence type="ECO:0000259" key="12">
    <source>
        <dbReference type="PROSITE" id="PS50110"/>
    </source>
</evidence>
<dbReference type="PROSITE" id="PS50109">
    <property type="entry name" value="HIS_KIN"/>
    <property type="match status" value="1"/>
</dbReference>
<dbReference type="InterPro" id="IPR005467">
    <property type="entry name" value="His_kinase_dom"/>
</dbReference>
<protein>
    <recommendedName>
        <fullName evidence="9">Sensor protein FixL</fullName>
        <ecNumber evidence="2">2.7.13.3</ecNumber>
    </recommendedName>
</protein>
<dbReference type="InterPro" id="IPR036097">
    <property type="entry name" value="HisK_dim/P_sf"/>
</dbReference>
<dbReference type="Pfam" id="PF00072">
    <property type="entry name" value="Response_reg"/>
    <property type="match status" value="1"/>
</dbReference>
<name>A0A238IVH5_9RHOB</name>
<evidence type="ECO:0000256" key="10">
    <source>
        <dbReference type="PROSITE-ProRule" id="PRU00169"/>
    </source>
</evidence>
<accession>A0A238IVH5</accession>
<evidence type="ECO:0000256" key="8">
    <source>
        <dbReference type="ARBA" id="ARBA00059827"/>
    </source>
</evidence>